<name>A0A5L8QPI4_CAMFE</name>
<sequence length="170" mass="19591">MKKITIVAYAICFLSGLWFLFSSVKDDFGILSFILGIALIYFGVINIKRILNDSNENKTELETLFATANIIFVSISSIFLLMLIAFFTFQNEINIKFFSDQGLVLKNDKKISIYLKGKEIKSFDENKYGFVMAVYGDKHIEVVLQNKENDTFFELRCNEEGCKEILKEDK</sequence>
<dbReference type="RefSeq" id="WP_002779702.1">
    <property type="nucleotide sequence ID" value="NZ_AACKKR020000028.1"/>
</dbReference>
<organism evidence="1">
    <name type="scientific">Campylobacter fetus</name>
    <dbReference type="NCBI Taxonomy" id="196"/>
    <lineage>
        <taxon>Bacteria</taxon>
        <taxon>Pseudomonadati</taxon>
        <taxon>Campylobacterota</taxon>
        <taxon>Epsilonproteobacteria</taxon>
        <taxon>Campylobacterales</taxon>
        <taxon>Campylobacteraceae</taxon>
        <taxon>Campylobacter</taxon>
    </lineage>
</organism>
<reference evidence="1" key="1">
    <citation type="submission" date="2018-05" db="EMBL/GenBank/DDBJ databases">
        <authorList>
            <consortium name="PulseNet: The National Subtyping Network for Foodborne Disease Surveillance"/>
            <person name="Tarr C.L."/>
            <person name="Trees E."/>
            <person name="Katz L.S."/>
            <person name="Carleton-Romer H.A."/>
            <person name="Stroika S."/>
            <person name="Kucerova Z."/>
            <person name="Roache K.F."/>
            <person name="Sabol A.L."/>
            <person name="Besser J."/>
            <person name="Gerner-Smidt P."/>
        </authorList>
    </citation>
    <scope>NUCLEOTIDE SEQUENCE</scope>
    <source>
        <strain evidence="1">2014D-0197</strain>
    </source>
</reference>
<proteinExistence type="predicted"/>
<accession>A0A5L8QPI4</accession>
<gene>
    <name evidence="1" type="ORF">AAH17_08315</name>
</gene>
<evidence type="ECO:0000313" key="1">
    <source>
        <dbReference type="EMBL" id="EAK0453649.1"/>
    </source>
</evidence>
<dbReference type="EMBL" id="AACCXK010000019">
    <property type="protein sequence ID" value="EAK0453649.1"/>
    <property type="molecule type" value="Genomic_DNA"/>
</dbReference>
<comment type="caution">
    <text evidence="1">The sequence shown here is derived from an EMBL/GenBank/DDBJ whole genome shotgun (WGS) entry which is preliminary data.</text>
</comment>
<protein>
    <submittedName>
        <fullName evidence="1">Uncharacterized protein</fullName>
    </submittedName>
</protein>
<dbReference type="AlphaFoldDB" id="A0A5L8QPI4"/>